<accession>A0A5E6TL61</accession>
<dbReference type="EMBL" id="CABVHJ010000008">
    <property type="protein sequence ID" value="VVM94044.1"/>
    <property type="molecule type" value="Genomic_DNA"/>
</dbReference>
<proteinExistence type="predicted"/>
<dbReference type="Proteomes" id="UP000327167">
    <property type="component" value="Unassembled WGS sequence"/>
</dbReference>
<sequence length="53" mass="5948">MDKDKSELLKCLDSMALSLAEHDHEWSHEQRQAYESSVAYLTSGDCKETGSSV</sequence>
<reference evidence="1 2" key="1">
    <citation type="submission" date="2019-09" db="EMBL/GenBank/DDBJ databases">
        <authorList>
            <person name="Chandra G."/>
            <person name="Truman W A."/>
        </authorList>
    </citation>
    <scope>NUCLEOTIDE SEQUENCE [LARGE SCALE GENOMIC DNA]</scope>
    <source>
        <strain evidence="1">PS655</strain>
    </source>
</reference>
<evidence type="ECO:0000313" key="2">
    <source>
        <dbReference type="Proteomes" id="UP000327167"/>
    </source>
</evidence>
<gene>
    <name evidence="1" type="ORF">PS655_02967</name>
</gene>
<name>A0A5E6TL61_PSEFL</name>
<dbReference type="AlphaFoldDB" id="A0A5E6TL61"/>
<evidence type="ECO:0000313" key="1">
    <source>
        <dbReference type="EMBL" id="VVM94044.1"/>
    </source>
</evidence>
<organism evidence="1 2">
    <name type="scientific">Pseudomonas fluorescens</name>
    <dbReference type="NCBI Taxonomy" id="294"/>
    <lineage>
        <taxon>Bacteria</taxon>
        <taxon>Pseudomonadati</taxon>
        <taxon>Pseudomonadota</taxon>
        <taxon>Gammaproteobacteria</taxon>
        <taxon>Pseudomonadales</taxon>
        <taxon>Pseudomonadaceae</taxon>
        <taxon>Pseudomonas</taxon>
    </lineage>
</organism>
<protein>
    <submittedName>
        <fullName evidence="1">Uncharacterized protein</fullName>
    </submittedName>
</protein>